<sequence>MTHAGAHSGRLGSRLSSSILMVTWYVVMTWQELIRWKCGLEKGDAGLESGKYLWRENHAMRGGKRKVEMGEVILVFVSEMINENGGGWGKMREWGCGVSELL</sequence>
<comment type="caution">
    <text evidence="1">The sequence shown here is derived from an EMBL/GenBank/DDBJ whole genome shotgun (WGS) entry which is preliminary data.</text>
</comment>
<proteinExistence type="predicted"/>
<evidence type="ECO:0000313" key="2">
    <source>
        <dbReference type="Proteomes" id="UP001386955"/>
    </source>
</evidence>
<name>A0AAN9SSB2_PSOTE</name>
<evidence type="ECO:0000313" key="1">
    <source>
        <dbReference type="EMBL" id="KAK7404790.1"/>
    </source>
</evidence>
<reference evidence="1 2" key="1">
    <citation type="submission" date="2024-01" db="EMBL/GenBank/DDBJ databases">
        <title>The genomes of 5 underutilized Papilionoideae crops provide insights into root nodulation and disease resistanc.</title>
        <authorList>
            <person name="Jiang F."/>
        </authorList>
    </citation>
    <scope>NUCLEOTIDE SEQUENCE [LARGE SCALE GENOMIC DNA]</scope>
    <source>
        <strain evidence="1">DUOXIRENSHENG_FW03</strain>
        <tissue evidence="1">Leaves</tissue>
    </source>
</reference>
<dbReference type="Proteomes" id="UP001386955">
    <property type="component" value="Unassembled WGS sequence"/>
</dbReference>
<protein>
    <submittedName>
        <fullName evidence="1">Uncharacterized protein</fullName>
    </submittedName>
</protein>
<keyword evidence="2" id="KW-1185">Reference proteome</keyword>
<organism evidence="1 2">
    <name type="scientific">Psophocarpus tetragonolobus</name>
    <name type="common">Winged bean</name>
    <name type="synonym">Dolichos tetragonolobus</name>
    <dbReference type="NCBI Taxonomy" id="3891"/>
    <lineage>
        <taxon>Eukaryota</taxon>
        <taxon>Viridiplantae</taxon>
        <taxon>Streptophyta</taxon>
        <taxon>Embryophyta</taxon>
        <taxon>Tracheophyta</taxon>
        <taxon>Spermatophyta</taxon>
        <taxon>Magnoliopsida</taxon>
        <taxon>eudicotyledons</taxon>
        <taxon>Gunneridae</taxon>
        <taxon>Pentapetalae</taxon>
        <taxon>rosids</taxon>
        <taxon>fabids</taxon>
        <taxon>Fabales</taxon>
        <taxon>Fabaceae</taxon>
        <taxon>Papilionoideae</taxon>
        <taxon>50 kb inversion clade</taxon>
        <taxon>NPAAA clade</taxon>
        <taxon>indigoferoid/millettioid clade</taxon>
        <taxon>Phaseoleae</taxon>
        <taxon>Psophocarpus</taxon>
    </lineage>
</organism>
<dbReference type="AlphaFoldDB" id="A0AAN9SSB2"/>
<accession>A0AAN9SSB2</accession>
<dbReference type="EMBL" id="JAYMYS010000002">
    <property type="protein sequence ID" value="KAK7404790.1"/>
    <property type="molecule type" value="Genomic_DNA"/>
</dbReference>
<gene>
    <name evidence="1" type="ORF">VNO78_05749</name>
</gene>